<dbReference type="RefSeq" id="WP_121585874.1">
    <property type="nucleotide sequence ID" value="NZ_RCHT01000001.1"/>
</dbReference>
<evidence type="ECO:0000313" key="3">
    <source>
        <dbReference type="EMBL" id="RLL14757.1"/>
    </source>
</evidence>
<protein>
    <recommendedName>
        <fullName evidence="5">DUF5104 domain-containing protein</fullName>
    </recommendedName>
</protein>
<evidence type="ECO:0000256" key="1">
    <source>
        <dbReference type="SAM" id="MobiDB-lite"/>
    </source>
</evidence>
<dbReference type="Proteomes" id="UP000276301">
    <property type="component" value="Unassembled WGS sequence"/>
</dbReference>
<comment type="caution">
    <text evidence="3">The sequence shown here is derived from an EMBL/GenBank/DDBJ whole genome shotgun (WGS) entry which is preliminary data.</text>
</comment>
<feature type="chain" id="PRO_5039540907" description="DUF5104 domain-containing protein" evidence="2">
    <location>
        <begin position="24"/>
        <end position="238"/>
    </location>
</feature>
<dbReference type="PROSITE" id="PS51257">
    <property type="entry name" value="PROKAR_LIPOPROTEIN"/>
    <property type="match status" value="1"/>
</dbReference>
<feature type="compositionally biased region" description="Acidic residues" evidence="1">
    <location>
        <begin position="31"/>
        <end position="63"/>
    </location>
</feature>
<keyword evidence="4" id="KW-1185">Reference proteome</keyword>
<feature type="region of interest" description="Disordered" evidence="1">
    <location>
        <begin position="24"/>
        <end position="67"/>
    </location>
</feature>
<proteinExistence type="predicted"/>
<organism evidence="3 4">
    <name type="scientific">Anaerotruncus massiliensis</name>
    <name type="common">ex Liu et al. 2021</name>
    <dbReference type="NCBI Taxonomy" id="2321404"/>
    <lineage>
        <taxon>Bacteria</taxon>
        <taxon>Bacillati</taxon>
        <taxon>Bacillota</taxon>
        <taxon>Clostridia</taxon>
        <taxon>Eubacteriales</taxon>
        <taxon>Oscillospiraceae</taxon>
        <taxon>Anaerotruncus</taxon>
    </lineage>
</organism>
<name>A0A498CQF6_9FIRM</name>
<accession>A0A498CQF6</accession>
<sequence length="238" mass="26616">MKRFLTGTLCVLLILSLALSGCASREASPVPEEEPASQSEPEEPASEPEEPESQSSEPDEQEPEYPLPELTDADMKLINQSLSQFLNYFGGTESLSSTSELDPDRVLFFCQMEAFRMKDLLGYFFDQDDKGNYLIPDTVIDDMAQRLFGIEGFSFTESPRYDPDMQTYGYTLGYEGELQNFATSEPKGAPDGGVAYDVDFFEEGDTSFLTPVRASLFTFRVNRLNGMPFLQLVSIEAK</sequence>
<dbReference type="AlphaFoldDB" id="A0A498CQF6"/>
<evidence type="ECO:0000313" key="4">
    <source>
        <dbReference type="Proteomes" id="UP000276301"/>
    </source>
</evidence>
<gene>
    <name evidence="3" type="ORF">D4A47_01900</name>
</gene>
<evidence type="ECO:0008006" key="5">
    <source>
        <dbReference type="Google" id="ProtNLM"/>
    </source>
</evidence>
<dbReference type="EMBL" id="RCHT01000001">
    <property type="protein sequence ID" value="RLL14757.1"/>
    <property type="molecule type" value="Genomic_DNA"/>
</dbReference>
<feature type="signal peptide" evidence="2">
    <location>
        <begin position="1"/>
        <end position="23"/>
    </location>
</feature>
<keyword evidence="2" id="KW-0732">Signal</keyword>
<evidence type="ECO:0000256" key="2">
    <source>
        <dbReference type="SAM" id="SignalP"/>
    </source>
</evidence>
<reference evidence="3 4" key="1">
    <citation type="submission" date="2018-10" db="EMBL/GenBank/DDBJ databases">
        <title>Anaerotruncus faecis sp. nov., isolated from human feces.</title>
        <authorList>
            <person name="Wang Y.-J."/>
        </authorList>
    </citation>
    <scope>NUCLEOTIDE SEQUENCE [LARGE SCALE GENOMIC DNA]</scope>
    <source>
        <strain evidence="3 4">22A2-44</strain>
    </source>
</reference>